<protein>
    <recommendedName>
        <fullName evidence="5">RRM domain-containing protein</fullName>
    </recommendedName>
</protein>
<accession>A0A1R3G936</accession>
<dbReference type="OrthoDB" id="1001739at2759"/>
<keyword evidence="4" id="KW-0694">RNA-binding</keyword>
<dbReference type="GO" id="GO:0003723">
    <property type="term" value="F:RNA binding"/>
    <property type="evidence" value="ECO:0007669"/>
    <property type="project" value="UniProtKB-UniRule"/>
</dbReference>
<dbReference type="SMART" id="SM00360">
    <property type="entry name" value="RRM"/>
    <property type="match status" value="1"/>
</dbReference>
<dbReference type="Pfam" id="PF00076">
    <property type="entry name" value="RRM_1"/>
    <property type="match status" value="1"/>
</dbReference>
<dbReference type="InterPro" id="IPR050907">
    <property type="entry name" value="SRSF"/>
</dbReference>
<dbReference type="STRING" id="93759.A0A1R3G936"/>
<evidence type="ECO:0000313" key="6">
    <source>
        <dbReference type="EMBL" id="OMO54530.1"/>
    </source>
</evidence>
<dbReference type="SUPFAM" id="SSF54928">
    <property type="entry name" value="RNA-binding domain, RBD"/>
    <property type="match status" value="1"/>
</dbReference>
<evidence type="ECO:0000256" key="4">
    <source>
        <dbReference type="PROSITE-ProRule" id="PRU00176"/>
    </source>
</evidence>
<dbReference type="Proteomes" id="UP000187203">
    <property type="component" value="Unassembled WGS sequence"/>
</dbReference>
<reference evidence="7" key="1">
    <citation type="submission" date="2013-09" db="EMBL/GenBank/DDBJ databases">
        <title>Corchorus olitorius genome sequencing.</title>
        <authorList>
            <person name="Alam M."/>
            <person name="Haque M.S."/>
            <person name="Islam M.S."/>
            <person name="Emdad E.M."/>
            <person name="Islam M.M."/>
            <person name="Ahmed B."/>
            <person name="Halim A."/>
            <person name="Hossen Q.M.M."/>
            <person name="Hossain M.Z."/>
            <person name="Ahmed R."/>
            <person name="Khan M.M."/>
            <person name="Islam R."/>
            <person name="Rashid M.M."/>
            <person name="Khan S.A."/>
            <person name="Rahman M.S."/>
            <person name="Alam M."/>
            <person name="Yahiya A.S."/>
            <person name="Khan M.S."/>
            <person name="Azam M.S."/>
            <person name="Haque T."/>
            <person name="Lashkar M.Z.H."/>
            <person name="Akhand A.I."/>
            <person name="Morshed G."/>
            <person name="Roy S."/>
            <person name="Uddin K.S."/>
            <person name="Rabeya T."/>
            <person name="Hossain A.S."/>
            <person name="Chowdhury A."/>
            <person name="Snigdha A.R."/>
            <person name="Mortoza M.S."/>
            <person name="Matin S.A."/>
            <person name="Hoque S.M.E."/>
            <person name="Islam M.K."/>
            <person name="Roy D.K."/>
            <person name="Haider R."/>
            <person name="Moosa M.M."/>
            <person name="Elias S.M."/>
            <person name="Hasan A.M."/>
            <person name="Jahan S."/>
            <person name="Shafiuddin M."/>
            <person name="Mahmood N."/>
            <person name="Shommy N.S."/>
        </authorList>
    </citation>
    <scope>NUCLEOTIDE SEQUENCE [LARGE SCALE GENOMIC DNA]</scope>
    <source>
        <strain evidence="7">cv. O-4</strain>
    </source>
</reference>
<evidence type="ECO:0000256" key="3">
    <source>
        <dbReference type="ARBA" id="ARBA00023187"/>
    </source>
</evidence>
<keyword evidence="3" id="KW-0508">mRNA splicing</keyword>
<dbReference type="InterPro" id="IPR035979">
    <property type="entry name" value="RBD_domain_sf"/>
</dbReference>
<sequence>MLREISSSDLVLPLPNGVSTLSQTAATSMTIVEATLFPDSLLYPSLYLSFSFFGQSVFLPFLPFDRLHLSATVFTKPDFFGEKTNTSSLRSLFPTLALIEPCLISKSPFNISENNEYNMDCAKKIGDLRSAMERKASLGGRVEWRARFHSVFVGNVHRETTLGTLWKIFSEYGVVADVYLPNRKQGFESRVQSKFAFVRYRNLEEAEKAMIEGDRRCIDSRFITVRKALNSRRLNVESGRMVFNQGLYPDYSNMFEKWFSSVTPWMEDKVERQHHVWIRLEDVPLILWHEEFFSKIVGDWGRVLQIADITRTRNSLVATWLLVEVDNKADIPRTSHGKASEVSFNILVSVTSSEAVPKMVPEFIRESSSESSSAASHRTVDFSSNEVDNSDACYDVVNDAAVKQLNIERSLENVSISNSCLGNKITSPIQDPAGETVIGKSVEKIIISENHNSAPANVVD</sequence>
<dbReference type="InterPro" id="IPR012677">
    <property type="entry name" value="Nucleotide-bd_a/b_plait_sf"/>
</dbReference>
<keyword evidence="1" id="KW-0507">mRNA processing</keyword>
<evidence type="ECO:0000256" key="2">
    <source>
        <dbReference type="ARBA" id="ARBA00022728"/>
    </source>
</evidence>
<dbReference type="EMBL" id="AWUE01023232">
    <property type="protein sequence ID" value="OMO54530.1"/>
    <property type="molecule type" value="Genomic_DNA"/>
</dbReference>
<dbReference type="GO" id="GO:0006397">
    <property type="term" value="P:mRNA processing"/>
    <property type="evidence" value="ECO:0007669"/>
    <property type="project" value="UniProtKB-KW"/>
</dbReference>
<gene>
    <name evidence="6" type="ORF">COLO4_36434</name>
</gene>
<evidence type="ECO:0000256" key="1">
    <source>
        <dbReference type="ARBA" id="ARBA00022664"/>
    </source>
</evidence>
<dbReference type="InterPro" id="IPR000504">
    <property type="entry name" value="RRM_dom"/>
</dbReference>
<comment type="caution">
    <text evidence="6">The sequence shown here is derived from an EMBL/GenBank/DDBJ whole genome shotgun (WGS) entry which is preliminary data.</text>
</comment>
<evidence type="ECO:0000313" key="7">
    <source>
        <dbReference type="Proteomes" id="UP000187203"/>
    </source>
</evidence>
<keyword evidence="2" id="KW-0747">Spliceosome</keyword>
<name>A0A1R3G936_9ROSI</name>
<keyword evidence="7" id="KW-1185">Reference proteome</keyword>
<dbReference type="GO" id="GO:0005681">
    <property type="term" value="C:spliceosomal complex"/>
    <property type="evidence" value="ECO:0007669"/>
    <property type="project" value="UniProtKB-KW"/>
</dbReference>
<dbReference type="GO" id="GO:0008380">
    <property type="term" value="P:RNA splicing"/>
    <property type="evidence" value="ECO:0007669"/>
    <property type="project" value="UniProtKB-KW"/>
</dbReference>
<feature type="domain" description="RRM" evidence="5">
    <location>
        <begin position="149"/>
        <end position="241"/>
    </location>
</feature>
<dbReference type="Gene3D" id="3.30.70.330">
    <property type="match status" value="1"/>
</dbReference>
<dbReference type="CDD" id="cd00590">
    <property type="entry name" value="RRM_SF"/>
    <property type="match status" value="1"/>
</dbReference>
<organism evidence="6 7">
    <name type="scientific">Corchorus olitorius</name>
    <dbReference type="NCBI Taxonomy" id="93759"/>
    <lineage>
        <taxon>Eukaryota</taxon>
        <taxon>Viridiplantae</taxon>
        <taxon>Streptophyta</taxon>
        <taxon>Embryophyta</taxon>
        <taxon>Tracheophyta</taxon>
        <taxon>Spermatophyta</taxon>
        <taxon>Magnoliopsida</taxon>
        <taxon>eudicotyledons</taxon>
        <taxon>Gunneridae</taxon>
        <taxon>Pentapetalae</taxon>
        <taxon>rosids</taxon>
        <taxon>malvids</taxon>
        <taxon>Malvales</taxon>
        <taxon>Malvaceae</taxon>
        <taxon>Grewioideae</taxon>
        <taxon>Apeibeae</taxon>
        <taxon>Corchorus</taxon>
    </lineage>
</organism>
<evidence type="ECO:0000259" key="5">
    <source>
        <dbReference type="PROSITE" id="PS50102"/>
    </source>
</evidence>
<dbReference type="PANTHER" id="PTHR23147">
    <property type="entry name" value="SERINE/ARGININE RICH SPLICING FACTOR"/>
    <property type="match status" value="1"/>
</dbReference>
<dbReference type="AlphaFoldDB" id="A0A1R3G936"/>
<dbReference type="PROSITE" id="PS50102">
    <property type="entry name" value="RRM"/>
    <property type="match status" value="1"/>
</dbReference>
<proteinExistence type="predicted"/>